<dbReference type="GO" id="GO:0006351">
    <property type="term" value="P:DNA-templated transcription"/>
    <property type="evidence" value="ECO:0007669"/>
    <property type="project" value="TreeGrafter"/>
</dbReference>
<dbReference type="GO" id="GO:0009891">
    <property type="term" value="P:positive regulation of biosynthetic process"/>
    <property type="evidence" value="ECO:0007669"/>
    <property type="project" value="UniProtKB-ARBA"/>
</dbReference>
<evidence type="ECO:0000313" key="6">
    <source>
        <dbReference type="EMBL" id="MBB5320212.1"/>
    </source>
</evidence>
<sequence length="297" mass="33086">MFFESKRISPNSLRVFESAARHLSFTAAARDLRSTQSAVSQQVRALEEQLGFALFDRVYRGVRLTEPGQVLFASVQEGFGTIERTIDRLQQHQSNPRVNILTDFSLATYWLMPRLPEFRKAYPNIDVRIMTNQGVFDWHGQGVDVAIVFQDRKGLEGVPRLLHEEVVPVCSPGFLEQAGPINELSDLGGLPLLTLTADQGQCWLDWPDYFDCLGGEPPMAPPELIFNNYPLLVQAAIAGQGVALGWRGLIDVMLDRRMLVGLEHLGLCTSGGYAVIDGHPEENNAAKALFLDWMLSC</sequence>
<dbReference type="Proteomes" id="UP000591735">
    <property type="component" value="Unassembled WGS sequence"/>
</dbReference>
<dbReference type="RefSeq" id="WP_183699824.1">
    <property type="nucleotide sequence ID" value="NZ_JACHFE010000002.1"/>
</dbReference>
<dbReference type="InterPro" id="IPR005119">
    <property type="entry name" value="LysR_subst-bd"/>
</dbReference>
<accession>A0A840U5J5</accession>
<gene>
    <name evidence="6" type="ORF">HNR38_000684</name>
</gene>
<evidence type="ECO:0000259" key="5">
    <source>
        <dbReference type="PROSITE" id="PS50931"/>
    </source>
</evidence>
<keyword evidence="3" id="KW-0238">DNA-binding</keyword>
<dbReference type="Gene3D" id="3.40.190.10">
    <property type="entry name" value="Periplasmic binding protein-like II"/>
    <property type="match status" value="2"/>
</dbReference>
<dbReference type="PANTHER" id="PTHR30537:SF26">
    <property type="entry name" value="GLYCINE CLEAVAGE SYSTEM TRANSCRIPTIONAL ACTIVATOR"/>
    <property type="match status" value="1"/>
</dbReference>
<feature type="domain" description="HTH lysR-type" evidence="5">
    <location>
        <begin position="8"/>
        <end position="65"/>
    </location>
</feature>
<keyword evidence="2" id="KW-0805">Transcription regulation</keyword>
<evidence type="ECO:0000256" key="2">
    <source>
        <dbReference type="ARBA" id="ARBA00023015"/>
    </source>
</evidence>
<dbReference type="PANTHER" id="PTHR30537">
    <property type="entry name" value="HTH-TYPE TRANSCRIPTIONAL REGULATOR"/>
    <property type="match status" value="1"/>
</dbReference>
<evidence type="ECO:0000256" key="3">
    <source>
        <dbReference type="ARBA" id="ARBA00023125"/>
    </source>
</evidence>
<dbReference type="SUPFAM" id="SSF53850">
    <property type="entry name" value="Periplasmic binding protein-like II"/>
    <property type="match status" value="1"/>
</dbReference>
<comment type="caution">
    <text evidence="6">The sequence shown here is derived from an EMBL/GenBank/DDBJ whole genome shotgun (WGS) entry which is preliminary data.</text>
</comment>
<dbReference type="InterPro" id="IPR000847">
    <property type="entry name" value="LysR_HTH_N"/>
</dbReference>
<evidence type="ECO:0000313" key="7">
    <source>
        <dbReference type="Proteomes" id="UP000591735"/>
    </source>
</evidence>
<dbReference type="EMBL" id="JACHFE010000002">
    <property type="protein sequence ID" value="MBB5320212.1"/>
    <property type="molecule type" value="Genomic_DNA"/>
</dbReference>
<dbReference type="Pfam" id="PF03466">
    <property type="entry name" value="LysR_substrate"/>
    <property type="match status" value="1"/>
</dbReference>
<dbReference type="GO" id="GO:0043565">
    <property type="term" value="F:sequence-specific DNA binding"/>
    <property type="evidence" value="ECO:0007669"/>
    <property type="project" value="TreeGrafter"/>
</dbReference>
<dbReference type="InterPro" id="IPR036388">
    <property type="entry name" value="WH-like_DNA-bd_sf"/>
</dbReference>
<keyword evidence="4" id="KW-0804">Transcription</keyword>
<dbReference type="GO" id="GO:0003700">
    <property type="term" value="F:DNA-binding transcription factor activity"/>
    <property type="evidence" value="ECO:0007669"/>
    <property type="project" value="InterPro"/>
</dbReference>
<protein>
    <submittedName>
        <fullName evidence="6">Putative choline sulfate-utilization transcription factor</fullName>
    </submittedName>
</protein>
<dbReference type="FunFam" id="1.10.10.10:FF:000038">
    <property type="entry name" value="Glycine cleavage system transcriptional activator"/>
    <property type="match status" value="1"/>
</dbReference>
<dbReference type="InterPro" id="IPR036390">
    <property type="entry name" value="WH_DNA-bd_sf"/>
</dbReference>
<keyword evidence="7" id="KW-1185">Reference proteome</keyword>
<reference evidence="6 7" key="1">
    <citation type="submission" date="2020-08" db="EMBL/GenBank/DDBJ databases">
        <title>Genomic Encyclopedia of Type Strains, Phase IV (KMG-IV): sequencing the most valuable type-strain genomes for metagenomic binning, comparative biology and taxonomic classification.</title>
        <authorList>
            <person name="Goeker M."/>
        </authorList>
    </citation>
    <scope>NUCLEOTIDE SEQUENCE [LARGE SCALE GENOMIC DNA]</scope>
    <source>
        <strain evidence="6 7">DSM 22359</strain>
    </source>
</reference>
<dbReference type="Gene3D" id="1.10.10.10">
    <property type="entry name" value="Winged helix-like DNA-binding domain superfamily/Winged helix DNA-binding domain"/>
    <property type="match status" value="1"/>
</dbReference>
<dbReference type="InterPro" id="IPR058163">
    <property type="entry name" value="LysR-type_TF_proteobact-type"/>
</dbReference>
<dbReference type="Pfam" id="PF00126">
    <property type="entry name" value="HTH_1"/>
    <property type="match status" value="1"/>
</dbReference>
<dbReference type="PRINTS" id="PR00039">
    <property type="entry name" value="HTHLYSR"/>
</dbReference>
<dbReference type="PROSITE" id="PS50931">
    <property type="entry name" value="HTH_LYSR"/>
    <property type="match status" value="1"/>
</dbReference>
<proteinExistence type="inferred from homology"/>
<dbReference type="AlphaFoldDB" id="A0A840U5J5"/>
<comment type="similarity">
    <text evidence="1">Belongs to the LysR transcriptional regulatory family.</text>
</comment>
<evidence type="ECO:0000256" key="4">
    <source>
        <dbReference type="ARBA" id="ARBA00023163"/>
    </source>
</evidence>
<name>A0A840U5J5_9GAMM</name>
<evidence type="ECO:0000256" key="1">
    <source>
        <dbReference type="ARBA" id="ARBA00009437"/>
    </source>
</evidence>
<organism evidence="6 7">
    <name type="scientific">Marinobacter oulmenensis</name>
    <dbReference type="NCBI Taxonomy" id="643747"/>
    <lineage>
        <taxon>Bacteria</taxon>
        <taxon>Pseudomonadati</taxon>
        <taxon>Pseudomonadota</taxon>
        <taxon>Gammaproteobacteria</taxon>
        <taxon>Pseudomonadales</taxon>
        <taxon>Marinobacteraceae</taxon>
        <taxon>Marinobacter</taxon>
    </lineage>
</organism>
<dbReference type="SUPFAM" id="SSF46785">
    <property type="entry name" value="Winged helix' DNA-binding domain"/>
    <property type="match status" value="1"/>
</dbReference>